<dbReference type="AlphaFoldDB" id="A0A855ILW1"/>
<dbReference type="GO" id="GO:0005524">
    <property type="term" value="F:ATP binding"/>
    <property type="evidence" value="ECO:0007669"/>
    <property type="project" value="InterPro"/>
</dbReference>
<dbReference type="Proteomes" id="UP000235554">
    <property type="component" value="Unassembled WGS sequence"/>
</dbReference>
<feature type="domain" description="ATPase AAA-type core" evidence="1">
    <location>
        <begin position="395"/>
        <end position="461"/>
    </location>
</feature>
<accession>A0A855ILW1</accession>
<dbReference type="InterPro" id="IPR051396">
    <property type="entry name" value="Bact_Antivir_Def_Nuclease"/>
</dbReference>
<dbReference type="InterPro" id="IPR003959">
    <property type="entry name" value="ATPase_AAA_core"/>
</dbReference>
<organism evidence="2 3">
    <name type="scientific">Vibrio lentus</name>
    <dbReference type="NCBI Taxonomy" id="136468"/>
    <lineage>
        <taxon>Bacteria</taxon>
        <taxon>Pseudomonadati</taxon>
        <taxon>Pseudomonadota</taxon>
        <taxon>Gammaproteobacteria</taxon>
        <taxon>Vibrionales</taxon>
        <taxon>Vibrionaceae</taxon>
        <taxon>Vibrio</taxon>
    </lineage>
</organism>
<reference evidence="3" key="1">
    <citation type="submission" date="2016-07" db="EMBL/GenBank/DDBJ databases">
        <title>Nontailed viruses are major unrecognized killers of bacteria in the ocean.</title>
        <authorList>
            <person name="Kauffman K."/>
            <person name="Hussain F."/>
            <person name="Yang J."/>
            <person name="Arevalo P."/>
            <person name="Brown J."/>
            <person name="Cutler M."/>
            <person name="Kelly L."/>
            <person name="Polz M.F."/>
        </authorList>
    </citation>
    <scope>NUCLEOTIDE SEQUENCE [LARGE SCALE GENOMIC DNA]</scope>
    <source>
        <strain evidence="3">10N.261.48.A1</strain>
    </source>
</reference>
<name>A0A855ILW1_9VIBR</name>
<dbReference type="InterPro" id="IPR027417">
    <property type="entry name" value="P-loop_NTPase"/>
</dbReference>
<evidence type="ECO:0000313" key="2">
    <source>
        <dbReference type="EMBL" id="PMM54443.1"/>
    </source>
</evidence>
<comment type="caution">
    <text evidence="2">The sequence shown here is derived from an EMBL/GenBank/DDBJ whole genome shotgun (WGS) entry which is preliminary data.</text>
</comment>
<dbReference type="Gene3D" id="3.40.50.300">
    <property type="entry name" value="P-loop containing nucleotide triphosphate hydrolases"/>
    <property type="match status" value="1"/>
</dbReference>
<dbReference type="PANTHER" id="PTHR43581">
    <property type="entry name" value="ATP/GTP PHOSPHATASE"/>
    <property type="match status" value="1"/>
</dbReference>
<dbReference type="GO" id="GO:0016887">
    <property type="term" value="F:ATP hydrolysis activity"/>
    <property type="evidence" value="ECO:0007669"/>
    <property type="project" value="InterPro"/>
</dbReference>
<dbReference type="EMBL" id="MCZJ01000046">
    <property type="protein sequence ID" value="PMM54443.1"/>
    <property type="molecule type" value="Genomic_DNA"/>
</dbReference>
<protein>
    <recommendedName>
        <fullName evidence="1">ATPase AAA-type core domain-containing protein</fullName>
    </recommendedName>
</protein>
<evidence type="ECO:0000259" key="1">
    <source>
        <dbReference type="Pfam" id="PF13304"/>
    </source>
</evidence>
<proteinExistence type="predicted"/>
<dbReference type="SUPFAM" id="SSF52540">
    <property type="entry name" value="P-loop containing nucleoside triphosphate hydrolases"/>
    <property type="match status" value="1"/>
</dbReference>
<dbReference type="Pfam" id="PF13304">
    <property type="entry name" value="AAA_21"/>
    <property type="match status" value="1"/>
</dbReference>
<evidence type="ECO:0000313" key="3">
    <source>
        <dbReference type="Proteomes" id="UP000235554"/>
    </source>
</evidence>
<sequence length="551" mass="62748">MDNENSLAKPFKVEFSSKQRKVGSYDKNIIYVWPTDEGWNDFKYKTHGLFVVKLEDDQIISGSVLIAVQDQSENDDISYTGLGNQITSISDKNAKADFFFSLLPSIGEYRNIVRDVGVPMASKILNSLNDLVYTNEQEKDAPWLEAAQNSEVFQKSFMRNSEPFFAFYNAGDILKGLDFENLDYISNTLNLKFKLDGFLNEHELELRFGNSDLVPKRINILIGENGLGKSQSLNHFVRAALQQRQYLDELIDPTSESKRPMISRLLAIGTPGETTNTYPTDSIKNPKLHYRRLLLTRNSRSKTSRTIGKSIVQLARMDDSISNLERWDIFIEAIKSTLPIDKLRVPLAKDFEGRESVSLKKLHSGWNEERRLQIWANISDNVEPTIAGEDGEYPLSSGQLSFFKFALPACLHIENGSFVLLDEPETHLHPSMISDFITLLDNILEKTGSYALIATHSAYFVREVTREQVHVFKKFNNEEIQILNPRLKTFGANIGDISHFVFDEDYGNSLSQKVIRKANIKNLSYDDIKKKYGSILPTEMLQSIKVKLVSQ</sequence>
<gene>
    <name evidence="2" type="ORF">BCT50_12240</name>
</gene>
<dbReference type="PANTHER" id="PTHR43581:SF2">
    <property type="entry name" value="EXCINUCLEASE ATPASE SUBUNIT"/>
    <property type="match status" value="1"/>
</dbReference>
<dbReference type="RefSeq" id="WP_102555068.1">
    <property type="nucleotide sequence ID" value="NZ_MCZJ01000046.1"/>
</dbReference>